<evidence type="ECO:0000256" key="9">
    <source>
        <dbReference type="SAM" id="Phobius"/>
    </source>
</evidence>
<feature type="transmembrane region" description="Helical" evidence="9">
    <location>
        <begin position="33"/>
        <end position="53"/>
    </location>
</feature>
<sequence>KKVGDFNKMESTSLDFTGLKIPRDYITEKEESIMLISAILVALIAIGSQWWFSHTITRTWLYPIWAGFLVAVAMGEPVLGMKAAAYIQLTYLGWITAGGTMPGNLMVAGVFGTALTIISGASPNLAPTFAVPFSLLGILINQAYMTINSFWVHKADQYLEKGNIRGLRLMNYLPSGITATVLYGIPAFALVYFGGDFATNALKAIPEPMIAALNVVGALMPALGIAMLLSFLGKKKIVAFFFIGYFLTIYAKVDTMAVTVFAAAVAVLIYLFTGKSEQAAEAEQIETVSPEETDVQTGGKKLLKKDLVKHFLLGYSSETCYNYERLQALGTTNAMVPIVRRLYETKEQQAKALKKYMVFFNTEPSWIGTVIHGVTASMEEQSANGADIDAEDINAVRTGLMGPMAGIGDTVSQGIAYPILAGIACSLALAGNVAGPILFEVAYKVLMIGMGYAMYMMGYKQGKSAIVKILSAGTLNRITEAFSIVGLMVVGNMAATRVNIKTPIAFKVGEVGINLQNILNSLLPGMLPLIATLLVWKLLSKKVKPTYIIVIIFVVGVITSLIGLLAVAS</sequence>
<dbReference type="PANTHER" id="PTHR32502:SF23">
    <property type="entry name" value="TRANSPORT PROTEIN, PTS SYSTEM"/>
    <property type="match status" value="1"/>
</dbReference>
<evidence type="ECO:0000313" key="10">
    <source>
        <dbReference type="EMBL" id="MEY8634045.1"/>
    </source>
</evidence>
<feature type="transmembrane region" description="Helical" evidence="9">
    <location>
        <begin position="236"/>
        <end position="251"/>
    </location>
</feature>
<comment type="subcellular location">
    <subcellularLocation>
        <location evidence="1">Cell membrane</location>
        <topology evidence="1">Multi-pass membrane protein</topology>
    </subcellularLocation>
</comment>
<feature type="transmembrane region" description="Helical" evidence="9">
    <location>
        <begin position="546"/>
        <end position="568"/>
    </location>
</feature>
<evidence type="ECO:0000256" key="1">
    <source>
        <dbReference type="ARBA" id="ARBA00004651"/>
    </source>
</evidence>
<feature type="transmembrane region" description="Helical" evidence="9">
    <location>
        <begin position="172"/>
        <end position="194"/>
    </location>
</feature>
<keyword evidence="11" id="KW-1185">Reference proteome</keyword>
<feature type="transmembrane region" description="Helical" evidence="9">
    <location>
        <begin position="414"/>
        <end position="435"/>
    </location>
</feature>
<feature type="non-terminal residue" evidence="10">
    <location>
        <position position="1"/>
    </location>
</feature>
<protein>
    <submittedName>
        <fullName evidence="10">PTS system mannose/fructose/sorbose family transporter subunit IID</fullName>
    </submittedName>
</protein>
<dbReference type="Proteomes" id="UP001565219">
    <property type="component" value="Unassembled WGS sequence"/>
</dbReference>
<keyword evidence="4" id="KW-0762">Sugar transport</keyword>
<evidence type="ECO:0000256" key="5">
    <source>
        <dbReference type="ARBA" id="ARBA00022683"/>
    </source>
</evidence>
<feature type="transmembrane region" description="Helical" evidence="9">
    <location>
        <begin position="209"/>
        <end position="229"/>
    </location>
</feature>
<keyword evidence="2" id="KW-0813">Transport</keyword>
<dbReference type="EMBL" id="JBCLTR010000014">
    <property type="protein sequence ID" value="MEY8634045.1"/>
    <property type="molecule type" value="Genomic_DNA"/>
</dbReference>
<dbReference type="InterPro" id="IPR004704">
    <property type="entry name" value="PTS_IID_man"/>
</dbReference>
<feature type="transmembrane region" description="Helical" evidence="9">
    <location>
        <begin position="130"/>
        <end position="151"/>
    </location>
</feature>
<dbReference type="RefSeq" id="WP_369882351.1">
    <property type="nucleotide sequence ID" value="NZ_JBCLTR010000014.1"/>
</dbReference>
<gene>
    <name evidence="10" type="ORF">AALG99_11010</name>
</gene>
<organism evidence="10 11">
    <name type="scientific">Anaerostipes hominis</name>
    <name type="common">ex Lee et al. 2021</name>
    <dbReference type="NCBI Taxonomy" id="2025494"/>
    <lineage>
        <taxon>Bacteria</taxon>
        <taxon>Bacillati</taxon>
        <taxon>Bacillota</taxon>
        <taxon>Clostridia</taxon>
        <taxon>Lachnospirales</taxon>
        <taxon>Lachnospiraceae</taxon>
        <taxon>Anaerostipes</taxon>
    </lineage>
</organism>
<dbReference type="InterPro" id="IPR004700">
    <property type="entry name" value="PTS_IIC_man"/>
</dbReference>
<proteinExistence type="predicted"/>
<feature type="transmembrane region" description="Helical" evidence="9">
    <location>
        <begin position="59"/>
        <end position="79"/>
    </location>
</feature>
<evidence type="ECO:0000256" key="3">
    <source>
        <dbReference type="ARBA" id="ARBA00022475"/>
    </source>
</evidence>
<keyword evidence="8 9" id="KW-0472">Membrane</keyword>
<evidence type="ECO:0000256" key="7">
    <source>
        <dbReference type="ARBA" id="ARBA00022989"/>
    </source>
</evidence>
<evidence type="ECO:0000256" key="2">
    <source>
        <dbReference type="ARBA" id="ARBA00022448"/>
    </source>
</evidence>
<evidence type="ECO:0000313" key="11">
    <source>
        <dbReference type="Proteomes" id="UP001565219"/>
    </source>
</evidence>
<reference evidence="10 11" key="1">
    <citation type="submission" date="2024-03" db="EMBL/GenBank/DDBJ databases">
        <title>Mouse gut bacterial collection (mGBC) of GemPharmatech.</title>
        <authorList>
            <person name="He Y."/>
            <person name="Dong L."/>
            <person name="Wu D."/>
            <person name="Gao X."/>
            <person name="Lin Z."/>
        </authorList>
    </citation>
    <scope>NUCLEOTIDE SEQUENCE [LARGE SCALE GENOMIC DNA]</scope>
    <source>
        <strain evidence="10 11">32-10</strain>
    </source>
</reference>
<evidence type="ECO:0000256" key="6">
    <source>
        <dbReference type="ARBA" id="ARBA00022692"/>
    </source>
</evidence>
<dbReference type="PANTHER" id="PTHR32502">
    <property type="entry name" value="N-ACETYLGALACTOSAMINE PERMEASE II COMPONENT-RELATED"/>
    <property type="match status" value="1"/>
</dbReference>
<accession>A0ABV4DIT9</accession>
<keyword evidence="6 9" id="KW-0812">Transmembrane</keyword>
<dbReference type="Pfam" id="PF03613">
    <property type="entry name" value="EIID-AGA"/>
    <property type="match status" value="1"/>
</dbReference>
<feature type="transmembrane region" description="Helical" evidence="9">
    <location>
        <begin position="441"/>
        <end position="458"/>
    </location>
</feature>
<dbReference type="Pfam" id="PF03609">
    <property type="entry name" value="EII-Sor"/>
    <property type="match status" value="1"/>
</dbReference>
<feature type="transmembrane region" description="Helical" evidence="9">
    <location>
        <begin position="518"/>
        <end position="539"/>
    </location>
</feature>
<name>A0ABV4DIT9_9FIRM</name>
<dbReference type="InterPro" id="IPR050303">
    <property type="entry name" value="GatZ_KbaZ_carbometab"/>
</dbReference>
<keyword evidence="5" id="KW-0598">Phosphotransferase system</keyword>
<feature type="transmembrane region" description="Helical" evidence="9">
    <location>
        <begin position="91"/>
        <end position="118"/>
    </location>
</feature>
<dbReference type="PROSITE" id="PS51106">
    <property type="entry name" value="PTS_EIIC_TYPE_4"/>
    <property type="match status" value="1"/>
</dbReference>
<evidence type="ECO:0000256" key="8">
    <source>
        <dbReference type="ARBA" id="ARBA00023136"/>
    </source>
</evidence>
<keyword evidence="7 9" id="KW-1133">Transmembrane helix</keyword>
<keyword evidence="3" id="KW-1003">Cell membrane</keyword>
<feature type="transmembrane region" description="Helical" evidence="9">
    <location>
        <begin position="478"/>
        <end position="498"/>
    </location>
</feature>
<evidence type="ECO:0000256" key="4">
    <source>
        <dbReference type="ARBA" id="ARBA00022597"/>
    </source>
</evidence>
<comment type="caution">
    <text evidence="10">The sequence shown here is derived from an EMBL/GenBank/DDBJ whole genome shotgun (WGS) entry which is preliminary data.</text>
</comment>
<dbReference type="PROSITE" id="PS51108">
    <property type="entry name" value="PTS_EIID"/>
    <property type="match status" value="1"/>
</dbReference>